<feature type="transmembrane region" description="Helical" evidence="1">
    <location>
        <begin position="55"/>
        <end position="79"/>
    </location>
</feature>
<organism evidence="2 3">
    <name type="scientific">Diversispora eburnea</name>
    <dbReference type="NCBI Taxonomy" id="1213867"/>
    <lineage>
        <taxon>Eukaryota</taxon>
        <taxon>Fungi</taxon>
        <taxon>Fungi incertae sedis</taxon>
        <taxon>Mucoromycota</taxon>
        <taxon>Glomeromycotina</taxon>
        <taxon>Glomeromycetes</taxon>
        <taxon>Diversisporales</taxon>
        <taxon>Diversisporaceae</taxon>
        <taxon>Diversispora</taxon>
    </lineage>
</organism>
<protein>
    <submittedName>
        <fullName evidence="2">6893_t:CDS:1</fullName>
    </submittedName>
</protein>
<dbReference type="EMBL" id="CAJVPK010000034">
    <property type="protein sequence ID" value="CAG8435914.1"/>
    <property type="molecule type" value="Genomic_DNA"/>
</dbReference>
<proteinExistence type="predicted"/>
<accession>A0A9N8V2K1</accession>
<dbReference type="AlphaFoldDB" id="A0A9N8V2K1"/>
<feature type="transmembrane region" description="Helical" evidence="1">
    <location>
        <begin position="227"/>
        <end position="250"/>
    </location>
</feature>
<dbReference type="Proteomes" id="UP000789706">
    <property type="component" value="Unassembled WGS sequence"/>
</dbReference>
<evidence type="ECO:0000313" key="3">
    <source>
        <dbReference type="Proteomes" id="UP000789706"/>
    </source>
</evidence>
<evidence type="ECO:0000256" key="1">
    <source>
        <dbReference type="SAM" id="Phobius"/>
    </source>
</evidence>
<keyword evidence="1" id="KW-1133">Transmembrane helix</keyword>
<reference evidence="2" key="1">
    <citation type="submission" date="2021-06" db="EMBL/GenBank/DDBJ databases">
        <authorList>
            <person name="Kallberg Y."/>
            <person name="Tangrot J."/>
            <person name="Rosling A."/>
        </authorList>
    </citation>
    <scope>NUCLEOTIDE SEQUENCE</scope>
    <source>
        <strain evidence="2">AZ414A</strain>
    </source>
</reference>
<keyword evidence="3" id="KW-1185">Reference proteome</keyword>
<keyword evidence="1" id="KW-0812">Transmembrane</keyword>
<keyword evidence="1" id="KW-0472">Membrane</keyword>
<name>A0A9N8V2K1_9GLOM</name>
<evidence type="ECO:0000313" key="2">
    <source>
        <dbReference type="EMBL" id="CAG8435914.1"/>
    </source>
</evidence>
<dbReference type="OrthoDB" id="26203at2759"/>
<sequence length="303" mass="34696">MRVEYSFLKIFIPWVCEGTITEDMMCIENCCLSCPYTNNFYPAGELEAAYKIFSIFGMITFFATGGACALACCSAMLMIHLHLITVWNSDFVIRNIRYFNISILFASLAASLIPLLMNIIESDHICFINSQDTTISARKTSNKAKHSSAYTFFFAKNIITVQWRSLLGALLMLIVYIINWVYYINAPSAISSGMRWSMDWFECLQKNNSNDSQNICAYLMKPYVPPFSWTITLLFFNRFLGILIFIIFAVKKCIFLEMWNVISRKPVNEREVCFDGKTLKNVKSNSSLTRTPTNELTKNSTVV</sequence>
<feature type="transmembrane region" description="Helical" evidence="1">
    <location>
        <begin position="166"/>
        <end position="184"/>
    </location>
</feature>
<gene>
    <name evidence="2" type="ORF">DEBURN_LOCUS940</name>
</gene>
<comment type="caution">
    <text evidence="2">The sequence shown here is derived from an EMBL/GenBank/DDBJ whole genome shotgun (WGS) entry which is preliminary data.</text>
</comment>
<feature type="transmembrane region" description="Helical" evidence="1">
    <location>
        <begin position="99"/>
        <end position="120"/>
    </location>
</feature>